<dbReference type="EMBL" id="JBBPBN010000065">
    <property type="protein sequence ID" value="KAK8986094.1"/>
    <property type="molecule type" value="Genomic_DNA"/>
</dbReference>
<proteinExistence type="inferred from homology"/>
<organism evidence="3 4">
    <name type="scientific">Hibiscus sabdariffa</name>
    <name type="common">roselle</name>
    <dbReference type="NCBI Taxonomy" id="183260"/>
    <lineage>
        <taxon>Eukaryota</taxon>
        <taxon>Viridiplantae</taxon>
        <taxon>Streptophyta</taxon>
        <taxon>Embryophyta</taxon>
        <taxon>Tracheophyta</taxon>
        <taxon>Spermatophyta</taxon>
        <taxon>Magnoliopsida</taxon>
        <taxon>eudicotyledons</taxon>
        <taxon>Gunneridae</taxon>
        <taxon>Pentapetalae</taxon>
        <taxon>rosids</taxon>
        <taxon>malvids</taxon>
        <taxon>Malvales</taxon>
        <taxon>Malvaceae</taxon>
        <taxon>Malvoideae</taxon>
        <taxon>Hibiscus</taxon>
    </lineage>
</organism>
<evidence type="ECO:0000313" key="3">
    <source>
        <dbReference type="EMBL" id="KAK8986094.1"/>
    </source>
</evidence>
<feature type="region of interest" description="Disordered" evidence="2">
    <location>
        <begin position="53"/>
        <end position="86"/>
    </location>
</feature>
<feature type="compositionally biased region" description="Basic and acidic residues" evidence="2">
    <location>
        <begin position="66"/>
        <end position="86"/>
    </location>
</feature>
<dbReference type="PANTHER" id="PTHR35703:SF1">
    <property type="entry name" value="INACTIVE HEME OXYGENASE 2, CHLOROPLASTIC-RELATED"/>
    <property type="match status" value="1"/>
</dbReference>
<comment type="caution">
    <text evidence="3">The sequence shown here is derived from an EMBL/GenBank/DDBJ whole genome shotgun (WGS) entry which is preliminary data.</text>
</comment>
<gene>
    <name evidence="3" type="ORF">V6N11_082376</name>
</gene>
<evidence type="ECO:0000256" key="1">
    <source>
        <dbReference type="ARBA" id="ARBA00006134"/>
    </source>
</evidence>
<keyword evidence="4" id="KW-1185">Reference proteome</keyword>
<comment type="similarity">
    <text evidence="1">Belongs to the heme oxygenase family.</text>
</comment>
<dbReference type="PANTHER" id="PTHR35703">
    <property type="entry name" value="HEME OXYGENASE 1, CHLOROPLASTIC-RELATED"/>
    <property type="match status" value="1"/>
</dbReference>
<dbReference type="InterPro" id="IPR016951">
    <property type="entry name" value="Haem_Oase_decyc_pln"/>
</dbReference>
<name>A0ABR2PCD0_9ROSI</name>
<accession>A0ABR2PCD0</accession>
<sequence length="171" mass="19342">MARLPVQKKKMKQYRKQHLGESGSITEEMRFIVIRLCNIKGKKLTSSNGFYTGIDTKNTQSEDEEGSRADSKTEKNNENSGDREAETWTPSMEGFLKYLVDSKLIFNTLERIVDESDDVACEYFFLAISLQRWVLFIGGGLQGIRQGFNGSKRGKNFPAPGVINIDNDESD</sequence>
<reference evidence="3 4" key="1">
    <citation type="journal article" date="2024" name="G3 (Bethesda)">
        <title>Genome assembly of Hibiscus sabdariffa L. provides insights into metabolisms of medicinal natural products.</title>
        <authorList>
            <person name="Kim T."/>
        </authorList>
    </citation>
    <scope>NUCLEOTIDE SEQUENCE [LARGE SCALE GENOMIC DNA]</scope>
    <source>
        <strain evidence="3">TK-2024</strain>
        <tissue evidence="3">Old leaves</tissue>
    </source>
</reference>
<protein>
    <submittedName>
        <fullName evidence="3">Uncharacterized protein</fullName>
    </submittedName>
</protein>
<dbReference type="Proteomes" id="UP001396334">
    <property type="component" value="Unassembled WGS sequence"/>
</dbReference>
<evidence type="ECO:0000256" key="2">
    <source>
        <dbReference type="SAM" id="MobiDB-lite"/>
    </source>
</evidence>
<evidence type="ECO:0000313" key="4">
    <source>
        <dbReference type="Proteomes" id="UP001396334"/>
    </source>
</evidence>